<accession>A0A370B8X1</accession>
<sequence length="340" mass="35295">MTDVDTRWSARLRLALADRSVGHRTADVVLDEVAQHCAATGETPEEAFGPAEEYAAVVVQERIPPEDRAGSTGTHAEHVGAALMAIGCVLLLAGPVLWIVEGAMLPVTLAGLVGVVLVVLAATGGNVTFTLSGSRVRAAVGWGVATAVLVVLAAVAFTTLPATDLGRIPALTLSVLGIPLFYWGLKHGSDSAADTAKAARAGTGTDAGTGTGTEGWLRELTRQLKEEHGIRAARAAELTAEAAEHLRATGARPEEEFGPVGPYAVRLADEDATPHERWWLRDGVRSSALTLAVTVGLTWSAFSAGLPVWQLAVGCAAIAVEVAILVSSLVSHWRSASSRA</sequence>
<proteinExistence type="predicted"/>
<evidence type="ECO:0000313" key="2">
    <source>
        <dbReference type="EMBL" id="RDG36819.1"/>
    </source>
</evidence>
<feature type="transmembrane region" description="Helical" evidence="1">
    <location>
        <begin position="308"/>
        <end position="330"/>
    </location>
</feature>
<keyword evidence="1" id="KW-0472">Membrane</keyword>
<evidence type="ECO:0000256" key="1">
    <source>
        <dbReference type="SAM" id="Phobius"/>
    </source>
</evidence>
<feature type="transmembrane region" description="Helical" evidence="1">
    <location>
        <begin position="284"/>
        <end position="302"/>
    </location>
</feature>
<comment type="caution">
    <text evidence="2">The sequence shown here is derived from an EMBL/GenBank/DDBJ whole genome shotgun (WGS) entry which is preliminary data.</text>
</comment>
<dbReference type="OrthoDB" id="4217222at2"/>
<dbReference type="AlphaFoldDB" id="A0A370B8X1"/>
<dbReference type="Proteomes" id="UP000253741">
    <property type="component" value="Unassembled WGS sequence"/>
</dbReference>
<keyword evidence="3" id="KW-1185">Reference proteome</keyword>
<gene>
    <name evidence="2" type="ORF">DVH02_17835</name>
</gene>
<reference evidence="2 3" key="1">
    <citation type="submission" date="2018-07" db="EMBL/GenBank/DDBJ databases">
        <title>Streptomyces species from bats.</title>
        <authorList>
            <person name="Dunlap C."/>
        </authorList>
    </citation>
    <scope>NUCLEOTIDE SEQUENCE [LARGE SCALE GENOMIC DNA]</scope>
    <source>
        <strain evidence="2 3">AC230</strain>
    </source>
</reference>
<organism evidence="2 3">
    <name type="scientific">Streptomyces corynorhini</name>
    <dbReference type="NCBI Taxonomy" id="2282652"/>
    <lineage>
        <taxon>Bacteria</taxon>
        <taxon>Bacillati</taxon>
        <taxon>Actinomycetota</taxon>
        <taxon>Actinomycetes</taxon>
        <taxon>Kitasatosporales</taxon>
        <taxon>Streptomycetaceae</taxon>
        <taxon>Streptomyces</taxon>
    </lineage>
</organism>
<name>A0A370B8X1_9ACTN</name>
<feature type="transmembrane region" description="Helical" evidence="1">
    <location>
        <begin position="139"/>
        <end position="160"/>
    </location>
</feature>
<feature type="transmembrane region" description="Helical" evidence="1">
    <location>
        <begin position="79"/>
        <end position="100"/>
    </location>
</feature>
<feature type="transmembrane region" description="Helical" evidence="1">
    <location>
        <begin position="166"/>
        <end position="185"/>
    </location>
</feature>
<keyword evidence="1" id="KW-0812">Transmembrane</keyword>
<feature type="transmembrane region" description="Helical" evidence="1">
    <location>
        <begin position="106"/>
        <end position="127"/>
    </location>
</feature>
<evidence type="ECO:0000313" key="3">
    <source>
        <dbReference type="Proteomes" id="UP000253741"/>
    </source>
</evidence>
<dbReference type="RefSeq" id="WP_114624811.1">
    <property type="nucleotide sequence ID" value="NZ_QQNA01000134.1"/>
</dbReference>
<keyword evidence="1" id="KW-1133">Transmembrane helix</keyword>
<protein>
    <submittedName>
        <fullName evidence="2">Uncharacterized protein</fullName>
    </submittedName>
</protein>
<dbReference type="EMBL" id="QQNA01000134">
    <property type="protein sequence ID" value="RDG36819.1"/>
    <property type="molecule type" value="Genomic_DNA"/>
</dbReference>